<evidence type="ECO:0000313" key="3">
    <source>
        <dbReference type="Proteomes" id="UP000321490"/>
    </source>
</evidence>
<proteinExistence type="predicted"/>
<comment type="caution">
    <text evidence="2">The sequence shown here is derived from an EMBL/GenBank/DDBJ whole genome shotgun (WGS) entry which is preliminary data.</text>
</comment>
<keyword evidence="1" id="KW-1133">Transmembrane helix</keyword>
<feature type="transmembrane region" description="Helical" evidence="1">
    <location>
        <begin position="236"/>
        <end position="253"/>
    </location>
</feature>
<reference evidence="2 3" key="1">
    <citation type="submission" date="2019-07" db="EMBL/GenBank/DDBJ databases">
        <title>R&amp;d 2014.</title>
        <authorList>
            <person name="Klenk H.-P."/>
        </authorList>
    </citation>
    <scope>NUCLEOTIDE SEQUENCE [LARGE SCALE GENOMIC DNA]</scope>
    <source>
        <strain evidence="2 3">DSM 45764</strain>
    </source>
</reference>
<evidence type="ECO:0000313" key="2">
    <source>
        <dbReference type="EMBL" id="TWH71804.1"/>
    </source>
</evidence>
<feature type="transmembrane region" description="Helical" evidence="1">
    <location>
        <begin position="103"/>
        <end position="121"/>
    </location>
</feature>
<feature type="transmembrane region" description="Helical" evidence="1">
    <location>
        <begin position="274"/>
        <end position="297"/>
    </location>
</feature>
<dbReference type="RefSeq" id="WP_153356786.1">
    <property type="nucleotide sequence ID" value="NZ_ML762479.1"/>
</dbReference>
<protein>
    <submittedName>
        <fullName evidence="2">Uncharacterized protein</fullName>
    </submittedName>
</protein>
<feature type="transmembrane region" description="Helical" evidence="1">
    <location>
        <begin position="77"/>
        <end position="96"/>
    </location>
</feature>
<dbReference type="OrthoDB" id="7067875at2"/>
<keyword evidence="1" id="KW-0472">Membrane</keyword>
<dbReference type="AlphaFoldDB" id="A0A562IMJ2"/>
<sequence>MLTSLSTPARRSLSVRRPLHATVAAVDRDAARDGLPRSLARAVAWTPVVGIVVGVVLLAVARPLYYTVLREDNVVEWLQFAVCLLAAVLAGAAAVRLGRRRELLPAVLMIAVALGALLLAGEEISWGQRVFAFTTPEDLAAVNQQAEVNVHNVRVAGEFSLQAVFKVVSWLMGVAGLALALLVRGPRPVLRGPFWARVTPPLCAVPGFLGMALYWPVAVVLPVLPPLTRFQEWVEFGLHLAIAVTVLCVYLRATRPADAATDAAPTRGGWVLPVTVFAVIAVLTLVFAALTVHHGIIPVNARS</sequence>
<dbReference type="Proteomes" id="UP000321490">
    <property type="component" value="Unassembled WGS sequence"/>
</dbReference>
<feature type="transmembrane region" description="Helical" evidence="1">
    <location>
        <begin position="42"/>
        <end position="65"/>
    </location>
</feature>
<feature type="transmembrane region" description="Helical" evidence="1">
    <location>
        <begin position="204"/>
        <end position="224"/>
    </location>
</feature>
<organism evidence="2 3">
    <name type="scientific">Modestobacter roseus</name>
    <dbReference type="NCBI Taxonomy" id="1181884"/>
    <lineage>
        <taxon>Bacteria</taxon>
        <taxon>Bacillati</taxon>
        <taxon>Actinomycetota</taxon>
        <taxon>Actinomycetes</taxon>
        <taxon>Geodermatophilales</taxon>
        <taxon>Geodermatophilaceae</taxon>
        <taxon>Modestobacter</taxon>
    </lineage>
</organism>
<feature type="transmembrane region" description="Helical" evidence="1">
    <location>
        <begin position="163"/>
        <end position="183"/>
    </location>
</feature>
<accession>A0A562IMJ2</accession>
<keyword evidence="1" id="KW-0812">Transmembrane</keyword>
<evidence type="ECO:0000256" key="1">
    <source>
        <dbReference type="SAM" id="Phobius"/>
    </source>
</evidence>
<keyword evidence="3" id="KW-1185">Reference proteome</keyword>
<gene>
    <name evidence="2" type="ORF">JD78_00303</name>
</gene>
<name>A0A562IMJ2_9ACTN</name>
<dbReference type="EMBL" id="VLKF01000001">
    <property type="protein sequence ID" value="TWH71804.1"/>
    <property type="molecule type" value="Genomic_DNA"/>
</dbReference>